<evidence type="ECO:0000313" key="2">
    <source>
        <dbReference type="EMBL" id="QCW99272.1"/>
    </source>
</evidence>
<dbReference type="OrthoDB" id="822850at2"/>
<name>A0A5B7SQL1_9FLAO</name>
<dbReference type="Gene3D" id="1.25.40.10">
    <property type="entry name" value="Tetratricopeptide repeat domain"/>
    <property type="match status" value="1"/>
</dbReference>
<protein>
    <recommendedName>
        <fullName evidence="4">Tetratricopeptide repeat protein</fullName>
    </recommendedName>
</protein>
<accession>A0A5B7SQL1</accession>
<feature type="repeat" description="TPR" evidence="1">
    <location>
        <begin position="225"/>
        <end position="258"/>
    </location>
</feature>
<sequence>MKTLFYFAVLTLFYSCTEQSTFEHPIYKSIANDSALHYYELGWKQIMDEGHYGPAEKSYRKVLLHDPDFLMGKSVLGRLTLDLDERLKIFSEIQGQKETVTGDERLILDAYTALVDYTNAREQGIPGLQEKREVAFRLVEDNFKKIVHKYPTEVYMKAEYIEFLHSAYGPKKALDSIAVLTNSEQKENPFLLGYQASMLAEMGAFEKALKKAEYLKAITTEKDIPKPYAVLADVYFQMDSLQLAKSNAEKANNLDPRNLDASRLLEKIMRQLEN</sequence>
<keyword evidence="1" id="KW-0802">TPR repeat</keyword>
<organism evidence="2 3">
    <name type="scientific">Aggregatimonas sangjinii</name>
    <dbReference type="NCBI Taxonomy" id="2583587"/>
    <lineage>
        <taxon>Bacteria</taxon>
        <taxon>Pseudomonadati</taxon>
        <taxon>Bacteroidota</taxon>
        <taxon>Flavobacteriia</taxon>
        <taxon>Flavobacteriales</taxon>
        <taxon>Flavobacteriaceae</taxon>
        <taxon>Aggregatimonas</taxon>
    </lineage>
</organism>
<dbReference type="PROSITE" id="PS51257">
    <property type="entry name" value="PROKAR_LIPOPROTEIN"/>
    <property type="match status" value="1"/>
</dbReference>
<dbReference type="PROSITE" id="PS50005">
    <property type="entry name" value="TPR"/>
    <property type="match status" value="1"/>
</dbReference>
<proteinExistence type="predicted"/>
<dbReference type="InterPro" id="IPR011990">
    <property type="entry name" value="TPR-like_helical_dom_sf"/>
</dbReference>
<dbReference type="EMBL" id="CP040710">
    <property type="protein sequence ID" value="QCW99272.1"/>
    <property type="molecule type" value="Genomic_DNA"/>
</dbReference>
<dbReference type="RefSeq" id="WP_138851625.1">
    <property type="nucleotide sequence ID" value="NZ_CP040710.1"/>
</dbReference>
<dbReference type="Proteomes" id="UP000310017">
    <property type="component" value="Chromosome"/>
</dbReference>
<evidence type="ECO:0008006" key="4">
    <source>
        <dbReference type="Google" id="ProtNLM"/>
    </source>
</evidence>
<dbReference type="KEGG" id="asag:FGM00_03780"/>
<dbReference type="SUPFAM" id="SSF48452">
    <property type="entry name" value="TPR-like"/>
    <property type="match status" value="1"/>
</dbReference>
<evidence type="ECO:0000313" key="3">
    <source>
        <dbReference type="Proteomes" id="UP000310017"/>
    </source>
</evidence>
<dbReference type="InterPro" id="IPR019734">
    <property type="entry name" value="TPR_rpt"/>
</dbReference>
<dbReference type="AlphaFoldDB" id="A0A5B7SQL1"/>
<keyword evidence="3" id="KW-1185">Reference proteome</keyword>
<reference evidence="2 3" key="1">
    <citation type="submission" date="2019-05" db="EMBL/GenBank/DDBJ databases">
        <title>Genome sequencing of F202Z8.</title>
        <authorList>
            <person name="Kwon Y.M."/>
        </authorList>
    </citation>
    <scope>NUCLEOTIDE SEQUENCE [LARGE SCALE GENOMIC DNA]</scope>
    <source>
        <strain evidence="2 3">F202Z8</strain>
    </source>
</reference>
<gene>
    <name evidence="2" type="ORF">FGM00_03780</name>
</gene>
<evidence type="ECO:0000256" key="1">
    <source>
        <dbReference type="PROSITE-ProRule" id="PRU00339"/>
    </source>
</evidence>